<keyword evidence="3" id="KW-0808">Transferase</keyword>
<evidence type="ECO:0000313" key="3">
    <source>
        <dbReference type="EMBL" id="MXR19305.1"/>
    </source>
</evidence>
<dbReference type="OrthoDB" id="2001at2157"/>
<feature type="binding site" evidence="1">
    <location>
        <position position="213"/>
    </location>
    <ligand>
        <name>substrate</name>
    </ligand>
</feature>
<evidence type="ECO:0000313" key="4">
    <source>
        <dbReference type="Proteomes" id="UP000471521"/>
    </source>
</evidence>
<organism evidence="3 4">
    <name type="scientific">Halobacterium bonnevillei</name>
    <dbReference type="NCBI Taxonomy" id="2692200"/>
    <lineage>
        <taxon>Archaea</taxon>
        <taxon>Methanobacteriati</taxon>
        <taxon>Methanobacteriota</taxon>
        <taxon>Stenosarchaea group</taxon>
        <taxon>Halobacteria</taxon>
        <taxon>Halobacteriales</taxon>
        <taxon>Halobacteriaceae</taxon>
        <taxon>Halobacterium</taxon>
    </lineage>
</organism>
<evidence type="ECO:0000256" key="1">
    <source>
        <dbReference type="PIRSR" id="PIRSR006487-1"/>
    </source>
</evidence>
<dbReference type="InterPro" id="IPR028896">
    <property type="entry name" value="GcvT/YgfZ/DmdA"/>
</dbReference>
<dbReference type="GO" id="GO:0016740">
    <property type="term" value="F:transferase activity"/>
    <property type="evidence" value="ECO:0007669"/>
    <property type="project" value="UniProtKB-KW"/>
</dbReference>
<evidence type="ECO:0000259" key="2">
    <source>
        <dbReference type="Pfam" id="PF01571"/>
    </source>
</evidence>
<dbReference type="Gene3D" id="3.30.1360.120">
    <property type="entry name" value="Probable tRNA modification gtpase trme, domain 1"/>
    <property type="match status" value="1"/>
</dbReference>
<protein>
    <submittedName>
        <fullName evidence="3">Aminomethyl transferase family protein</fullName>
    </submittedName>
</protein>
<feature type="domain" description="GCVT N-terminal" evidence="2">
    <location>
        <begin position="12"/>
        <end position="245"/>
    </location>
</feature>
<dbReference type="SUPFAM" id="SSF103025">
    <property type="entry name" value="Folate-binding domain"/>
    <property type="match status" value="1"/>
</dbReference>
<dbReference type="AlphaFoldDB" id="A0A6B0SC61"/>
<name>A0A6B0SC61_9EURY</name>
<dbReference type="Proteomes" id="UP000471521">
    <property type="component" value="Unassembled WGS sequence"/>
</dbReference>
<sequence>MTQSLQDVLREYESPLEFLQTVGPHADSGHLRLFEDVPPEFTNWREEQSAWVDSCAVSDLSHHMTDLRVEGPDALDLFEDFGANDFEGFQRGEAKQFVACNPNGYLIGDGILFRLAENAFNLVGYGPINWIQYNAETGDYDVTTTRNEHSGVRDGDPRDFRYQVQGPSALAVIRRALDEPLPDISFFNFEPVSVAGCEVNALRHGMINEPGFELFGPWEHADAVLGALMDAGEDHGITRVGRKAYAGGVIPAAWMSVPLPAIFGDEMRAYREWLDADSFEGALTVAGSVEPTDVTEHYLTPFGAGHDRFIEFDHEFVGRDALEAQADDPPGTKVTLVWNRADTNALVGHLFEDAEPKRYTNLPVPEWSLTQNDRVRKDGEDVGVANNTRYLYFERRMFSLCSIDPAYSDPGTEVTIVWGESGESRNPRVEPHSQTEIRATVGPAPYFEDKRKTADYSAV</sequence>
<dbReference type="InterPro" id="IPR006222">
    <property type="entry name" value="GCVT_N"/>
</dbReference>
<gene>
    <name evidence="3" type="ORF">GRX66_01305</name>
</gene>
<dbReference type="Pfam" id="PF01571">
    <property type="entry name" value="GCV_T"/>
    <property type="match status" value="1"/>
</dbReference>
<dbReference type="PANTHER" id="PTHR43757">
    <property type="entry name" value="AMINOMETHYLTRANSFERASE"/>
    <property type="match status" value="1"/>
</dbReference>
<dbReference type="RefSeq" id="WP_159524894.1">
    <property type="nucleotide sequence ID" value="NZ_WUUU01000003.1"/>
</dbReference>
<comment type="caution">
    <text evidence="3">The sequence shown here is derived from an EMBL/GenBank/DDBJ whole genome shotgun (WGS) entry which is preliminary data.</text>
</comment>
<dbReference type="EMBL" id="WUUU01000003">
    <property type="protein sequence ID" value="MXR19305.1"/>
    <property type="molecule type" value="Genomic_DNA"/>
</dbReference>
<accession>A0A6B0SC61</accession>
<reference evidence="3 4" key="1">
    <citation type="submission" date="2019-12" db="EMBL/GenBank/DDBJ databases">
        <title>Isolation and characterization of three novel carbon monoxide-oxidizing members of Halobacteria from salione crusts and soils.</title>
        <authorList>
            <person name="Myers M.R."/>
            <person name="King G.M."/>
        </authorList>
    </citation>
    <scope>NUCLEOTIDE SEQUENCE [LARGE SCALE GENOMIC DNA]</scope>
    <source>
        <strain evidence="3 4">PCN9</strain>
    </source>
</reference>
<keyword evidence="4" id="KW-1185">Reference proteome</keyword>
<dbReference type="InterPro" id="IPR027266">
    <property type="entry name" value="TrmE/GcvT-like"/>
</dbReference>
<proteinExistence type="predicted"/>
<dbReference type="PANTHER" id="PTHR43757:SF2">
    <property type="entry name" value="AMINOMETHYLTRANSFERASE, MITOCHONDRIAL"/>
    <property type="match status" value="1"/>
</dbReference>